<dbReference type="Pfam" id="PF01575">
    <property type="entry name" value="MaoC_dehydratas"/>
    <property type="match status" value="1"/>
</dbReference>
<dbReference type="InterPro" id="IPR029069">
    <property type="entry name" value="HotDog_dom_sf"/>
</dbReference>
<feature type="domain" description="MaoC-like" evidence="1">
    <location>
        <begin position="12"/>
        <end position="123"/>
    </location>
</feature>
<accession>A0A420WLW0</accession>
<dbReference type="InterPro" id="IPR039375">
    <property type="entry name" value="NodN-like"/>
</dbReference>
<protein>
    <submittedName>
        <fullName evidence="2">Acyl dehydratase</fullName>
    </submittedName>
</protein>
<gene>
    <name evidence="2" type="ORF">DES40_1350</name>
</gene>
<dbReference type="SUPFAM" id="SSF54637">
    <property type="entry name" value="Thioesterase/thiol ester dehydrase-isomerase"/>
    <property type="match status" value="1"/>
</dbReference>
<dbReference type="CDD" id="cd03450">
    <property type="entry name" value="NodN"/>
    <property type="match status" value="1"/>
</dbReference>
<keyword evidence="3" id="KW-1185">Reference proteome</keyword>
<sequence length="152" mass="16648">MTSISLDAAKDMIGKESGVSEWITVEQDRINQFADVTEDHQFIHINPDMAKMTPFGGTIAHGFLTLSLLAKMGEEASIVLDGVKMGVNYGFDKVRFLAPVPTGSKVRGRFVVAAVEEKRPGQILITYDVTVEIDGEEKPALIAKWMGMQFTG</sequence>
<evidence type="ECO:0000313" key="2">
    <source>
        <dbReference type="EMBL" id="RKQ72014.1"/>
    </source>
</evidence>
<dbReference type="PANTHER" id="PTHR42993">
    <property type="entry name" value="MAOC-LIKE DEHYDRATASE DOMAIN-CONTAINING PROTEIN"/>
    <property type="match status" value="1"/>
</dbReference>
<comment type="caution">
    <text evidence="2">The sequence shown here is derived from an EMBL/GenBank/DDBJ whole genome shotgun (WGS) entry which is preliminary data.</text>
</comment>
<dbReference type="OrthoDB" id="9801735at2"/>
<dbReference type="Proteomes" id="UP000282211">
    <property type="component" value="Unassembled WGS sequence"/>
</dbReference>
<evidence type="ECO:0000259" key="1">
    <source>
        <dbReference type="Pfam" id="PF01575"/>
    </source>
</evidence>
<organism evidence="2 3">
    <name type="scientific">Litorimonas taeanensis</name>
    <dbReference type="NCBI Taxonomy" id="568099"/>
    <lineage>
        <taxon>Bacteria</taxon>
        <taxon>Pseudomonadati</taxon>
        <taxon>Pseudomonadota</taxon>
        <taxon>Alphaproteobacteria</taxon>
        <taxon>Maricaulales</taxon>
        <taxon>Robiginitomaculaceae</taxon>
    </lineage>
</organism>
<proteinExistence type="predicted"/>
<dbReference type="PANTHER" id="PTHR42993:SF1">
    <property type="entry name" value="MAOC-LIKE DEHYDRATASE DOMAIN-CONTAINING PROTEIN"/>
    <property type="match status" value="1"/>
</dbReference>
<dbReference type="InterPro" id="IPR002539">
    <property type="entry name" value="MaoC-like_dom"/>
</dbReference>
<evidence type="ECO:0000313" key="3">
    <source>
        <dbReference type="Proteomes" id="UP000282211"/>
    </source>
</evidence>
<dbReference type="EMBL" id="RBII01000001">
    <property type="protein sequence ID" value="RKQ72014.1"/>
    <property type="molecule type" value="Genomic_DNA"/>
</dbReference>
<name>A0A420WLW0_9PROT</name>
<dbReference type="Gene3D" id="3.10.129.10">
    <property type="entry name" value="Hotdog Thioesterase"/>
    <property type="match status" value="1"/>
</dbReference>
<reference evidence="2 3" key="1">
    <citation type="submission" date="2018-10" db="EMBL/GenBank/DDBJ databases">
        <title>Genomic Encyclopedia of Type Strains, Phase IV (KMG-IV): sequencing the most valuable type-strain genomes for metagenomic binning, comparative biology and taxonomic classification.</title>
        <authorList>
            <person name="Goeker M."/>
        </authorList>
    </citation>
    <scope>NUCLEOTIDE SEQUENCE [LARGE SCALE GENOMIC DNA]</scope>
    <source>
        <strain evidence="2 3">DSM 22008</strain>
    </source>
</reference>
<dbReference type="RefSeq" id="WP_121099853.1">
    <property type="nucleotide sequence ID" value="NZ_RBII01000001.1"/>
</dbReference>
<dbReference type="AlphaFoldDB" id="A0A420WLW0"/>
<dbReference type="InParanoid" id="A0A420WLW0"/>